<sequence length="80" mass="9230">MNLNVGMTTTRISNFTRINPLDFHGSKVDEDPHEFIDDAYKIIEIMGVSMVEKVELATYQLKGVAKVWFNQWKEKRVIAA</sequence>
<evidence type="ECO:0000313" key="1">
    <source>
        <dbReference type="EMBL" id="WMV46728.1"/>
    </source>
</evidence>
<evidence type="ECO:0000313" key="2">
    <source>
        <dbReference type="Proteomes" id="UP001234989"/>
    </source>
</evidence>
<organism evidence="1 2">
    <name type="scientific">Solanum verrucosum</name>
    <dbReference type="NCBI Taxonomy" id="315347"/>
    <lineage>
        <taxon>Eukaryota</taxon>
        <taxon>Viridiplantae</taxon>
        <taxon>Streptophyta</taxon>
        <taxon>Embryophyta</taxon>
        <taxon>Tracheophyta</taxon>
        <taxon>Spermatophyta</taxon>
        <taxon>Magnoliopsida</taxon>
        <taxon>eudicotyledons</taxon>
        <taxon>Gunneridae</taxon>
        <taxon>Pentapetalae</taxon>
        <taxon>asterids</taxon>
        <taxon>lamiids</taxon>
        <taxon>Solanales</taxon>
        <taxon>Solanaceae</taxon>
        <taxon>Solanoideae</taxon>
        <taxon>Solaneae</taxon>
        <taxon>Solanum</taxon>
    </lineage>
</organism>
<keyword evidence="2" id="KW-1185">Reference proteome</keyword>
<dbReference type="Proteomes" id="UP001234989">
    <property type="component" value="Chromosome 9"/>
</dbReference>
<evidence type="ECO:0008006" key="3">
    <source>
        <dbReference type="Google" id="ProtNLM"/>
    </source>
</evidence>
<accession>A0AAF0ZR37</accession>
<name>A0AAF0ZR37_SOLVR</name>
<protein>
    <recommendedName>
        <fullName evidence="3">Gag-pol polyprotein</fullName>
    </recommendedName>
</protein>
<reference evidence="1" key="1">
    <citation type="submission" date="2023-08" db="EMBL/GenBank/DDBJ databases">
        <title>A de novo genome assembly of Solanum verrucosum Schlechtendal, a Mexican diploid species geographically isolated from the other diploid A-genome species in potato relatives.</title>
        <authorList>
            <person name="Hosaka K."/>
        </authorList>
    </citation>
    <scope>NUCLEOTIDE SEQUENCE</scope>
    <source>
        <tissue evidence="1">Young leaves</tissue>
    </source>
</reference>
<dbReference type="EMBL" id="CP133620">
    <property type="protein sequence ID" value="WMV46728.1"/>
    <property type="molecule type" value="Genomic_DNA"/>
</dbReference>
<gene>
    <name evidence="1" type="ORF">MTR67_040113</name>
</gene>
<proteinExistence type="predicted"/>
<dbReference type="AlphaFoldDB" id="A0AAF0ZR37"/>